<dbReference type="Proteomes" id="UP000694892">
    <property type="component" value="Chromosome 3L"/>
</dbReference>
<dbReference type="AlphaFoldDB" id="A0A974DCZ8"/>
<protein>
    <submittedName>
        <fullName evidence="2">Uncharacterized protein</fullName>
    </submittedName>
</protein>
<organism evidence="2 3">
    <name type="scientific">Xenopus laevis</name>
    <name type="common">African clawed frog</name>
    <dbReference type="NCBI Taxonomy" id="8355"/>
    <lineage>
        <taxon>Eukaryota</taxon>
        <taxon>Metazoa</taxon>
        <taxon>Chordata</taxon>
        <taxon>Craniata</taxon>
        <taxon>Vertebrata</taxon>
        <taxon>Euteleostomi</taxon>
        <taxon>Amphibia</taxon>
        <taxon>Batrachia</taxon>
        <taxon>Anura</taxon>
        <taxon>Pipoidea</taxon>
        <taxon>Pipidae</taxon>
        <taxon>Xenopodinae</taxon>
        <taxon>Xenopus</taxon>
        <taxon>Xenopus</taxon>
    </lineage>
</organism>
<name>A0A974DCZ8_XENLA</name>
<sequence length="94" mass="10669">MFIQRADDDHLKRSRDAPRGVGREPCEFQKVNNSHAPYSSLRQRAAPSPHSTFPLLSSRTAQLPASSVVRMHICLAKLETRRHLASPKHCARER</sequence>
<accession>A0A974DCZ8</accession>
<proteinExistence type="predicted"/>
<evidence type="ECO:0000313" key="2">
    <source>
        <dbReference type="EMBL" id="OCT88317.1"/>
    </source>
</evidence>
<reference evidence="3" key="1">
    <citation type="journal article" date="2016" name="Nature">
        <title>Genome evolution in the allotetraploid frog Xenopus laevis.</title>
        <authorList>
            <person name="Session A.M."/>
            <person name="Uno Y."/>
            <person name="Kwon T."/>
            <person name="Chapman J.A."/>
            <person name="Toyoda A."/>
            <person name="Takahashi S."/>
            <person name="Fukui A."/>
            <person name="Hikosaka A."/>
            <person name="Suzuki A."/>
            <person name="Kondo M."/>
            <person name="van Heeringen S.J."/>
            <person name="Quigley I."/>
            <person name="Heinz S."/>
            <person name="Ogino H."/>
            <person name="Ochi H."/>
            <person name="Hellsten U."/>
            <person name="Lyons J.B."/>
            <person name="Simakov O."/>
            <person name="Putnam N."/>
            <person name="Stites J."/>
            <person name="Kuroki Y."/>
            <person name="Tanaka T."/>
            <person name="Michiue T."/>
            <person name="Watanabe M."/>
            <person name="Bogdanovic O."/>
            <person name="Lister R."/>
            <person name="Georgiou G."/>
            <person name="Paranjpe S.S."/>
            <person name="van Kruijsbergen I."/>
            <person name="Shu S."/>
            <person name="Carlson J."/>
            <person name="Kinoshita T."/>
            <person name="Ohta Y."/>
            <person name="Mawaribuchi S."/>
            <person name="Jenkins J."/>
            <person name="Grimwood J."/>
            <person name="Schmutz J."/>
            <person name="Mitros T."/>
            <person name="Mozaffari S.V."/>
            <person name="Suzuki Y."/>
            <person name="Haramoto Y."/>
            <person name="Yamamoto T.S."/>
            <person name="Takagi C."/>
            <person name="Heald R."/>
            <person name="Miller K."/>
            <person name="Haudenschild C."/>
            <person name="Kitzman J."/>
            <person name="Nakayama T."/>
            <person name="Izutsu Y."/>
            <person name="Robert J."/>
            <person name="Fortriede J."/>
            <person name="Burns K."/>
            <person name="Lotay V."/>
            <person name="Karimi K."/>
            <person name="Yasuoka Y."/>
            <person name="Dichmann D.S."/>
            <person name="Flajnik M.F."/>
            <person name="Houston D.W."/>
            <person name="Shendure J."/>
            <person name="DuPasquier L."/>
            <person name="Vize P.D."/>
            <person name="Zorn A.M."/>
            <person name="Ito M."/>
            <person name="Marcotte E.M."/>
            <person name="Wallingford J.B."/>
            <person name="Ito Y."/>
            <person name="Asashima M."/>
            <person name="Ueno N."/>
            <person name="Matsuda Y."/>
            <person name="Veenstra G.J."/>
            <person name="Fujiyama A."/>
            <person name="Harland R.M."/>
            <person name="Taira M."/>
            <person name="Rokhsar D.S."/>
        </authorList>
    </citation>
    <scope>NUCLEOTIDE SEQUENCE [LARGE SCALE GENOMIC DNA]</scope>
    <source>
        <strain evidence="3">J</strain>
    </source>
</reference>
<feature type="compositionally biased region" description="Basic and acidic residues" evidence="1">
    <location>
        <begin position="1"/>
        <end position="27"/>
    </location>
</feature>
<dbReference type="EMBL" id="CM004470">
    <property type="protein sequence ID" value="OCT88317.1"/>
    <property type="molecule type" value="Genomic_DNA"/>
</dbReference>
<gene>
    <name evidence="2" type="ORF">XELAEV_18016952mg</name>
</gene>
<feature type="region of interest" description="Disordered" evidence="1">
    <location>
        <begin position="1"/>
        <end position="53"/>
    </location>
</feature>
<evidence type="ECO:0000313" key="3">
    <source>
        <dbReference type="Proteomes" id="UP000694892"/>
    </source>
</evidence>
<feature type="compositionally biased region" description="Polar residues" evidence="1">
    <location>
        <begin position="30"/>
        <end position="42"/>
    </location>
</feature>
<evidence type="ECO:0000256" key="1">
    <source>
        <dbReference type="SAM" id="MobiDB-lite"/>
    </source>
</evidence>